<dbReference type="Pfam" id="PF01762">
    <property type="entry name" value="Galactosyl_T"/>
    <property type="match status" value="1"/>
</dbReference>
<dbReference type="PANTHER" id="PTHR11214">
    <property type="entry name" value="BETA-1,3-N-ACETYLGLUCOSAMINYLTRANSFERASE"/>
    <property type="match status" value="1"/>
</dbReference>
<keyword evidence="9 10" id="KW-0472">Membrane</keyword>
<protein>
    <recommendedName>
        <fullName evidence="10">Hexosyltransferase</fullName>
        <ecNumber evidence="10">2.4.1.-</ecNumber>
    </recommendedName>
</protein>
<evidence type="ECO:0000256" key="1">
    <source>
        <dbReference type="ARBA" id="ARBA00004323"/>
    </source>
</evidence>
<dbReference type="EC" id="2.4.1.-" evidence="10"/>
<dbReference type="Proteomes" id="UP001642483">
    <property type="component" value="Unassembled WGS sequence"/>
</dbReference>
<dbReference type="EMBL" id="CAWYQH010000130">
    <property type="protein sequence ID" value="CAK8692930.1"/>
    <property type="molecule type" value="Genomic_DNA"/>
</dbReference>
<keyword evidence="12" id="KW-1185">Reference proteome</keyword>
<evidence type="ECO:0000256" key="10">
    <source>
        <dbReference type="RuleBase" id="RU363063"/>
    </source>
</evidence>
<dbReference type="PANTHER" id="PTHR11214:SF283">
    <property type="entry name" value="N-ACETYLLACTOSAMINIDE BETA-1,3-N-ACETYLGLUCOSAMINYLTRANSFERASE 4-LIKE"/>
    <property type="match status" value="1"/>
</dbReference>
<evidence type="ECO:0000256" key="5">
    <source>
        <dbReference type="ARBA" id="ARBA00022692"/>
    </source>
</evidence>
<comment type="caution">
    <text evidence="11">The sequence shown here is derived from an EMBL/GenBank/DDBJ whole genome shotgun (WGS) entry which is preliminary data.</text>
</comment>
<evidence type="ECO:0000313" key="11">
    <source>
        <dbReference type="EMBL" id="CAK8692930.1"/>
    </source>
</evidence>
<evidence type="ECO:0000313" key="12">
    <source>
        <dbReference type="Proteomes" id="UP001642483"/>
    </source>
</evidence>
<keyword evidence="4" id="KW-0808">Transferase</keyword>
<feature type="transmembrane region" description="Helical" evidence="10">
    <location>
        <begin position="12"/>
        <end position="29"/>
    </location>
</feature>
<evidence type="ECO:0000256" key="9">
    <source>
        <dbReference type="ARBA" id="ARBA00023136"/>
    </source>
</evidence>
<accession>A0ABP0GMH3</accession>
<organism evidence="11 12">
    <name type="scientific">Clavelina lepadiformis</name>
    <name type="common">Light-bulb sea squirt</name>
    <name type="synonym">Ascidia lepadiformis</name>
    <dbReference type="NCBI Taxonomy" id="159417"/>
    <lineage>
        <taxon>Eukaryota</taxon>
        <taxon>Metazoa</taxon>
        <taxon>Chordata</taxon>
        <taxon>Tunicata</taxon>
        <taxon>Ascidiacea</taxon>
        <taxon>Aplousobranchia</taxon>
        <taxon>Clavelinidae</taxon>
        <taxon>Clavelina</taxon>
    </lineage>
</organism>
<keyword evidence="7 10" id="KW-1133">Transmembrane helix</keyword>
<reference evidence="11 12" key="1">
    <citation type="submission" date="2024-02" db="EMBL/GenBank/DDBJ databases">
        <authorList>
            <person name="Daric V."/>
            <person name="Darras S."/>
        </authorList>
    </citation>
    <scope>NUCLEOTIDE SEQUENCE [LARGE SCALE GENOMIC DNA]</scope>
</reference>
<evidence type="ECO:0000256" key="4">
    <source>
        <dbReference type="ARBA" id="ARBA00022679"/>
    </source>
</evidence>
<keyword evidence="3 10" id="KW-0328">Glycosyltransferase</keyword>
<name>A0ABP0GMH3_CLALP</name>
<evidence type="ECO:0000256" key="7">
    <source>
        <dbReference type="ARBA" id="ARBA00022989"/>
    </source>
</evidence>
<evidence type="ECO:0000256" key="8">
    <source>
        <dbReference type="ARBA" id="ARBA00023034"/>
    </source>
</evidence>
<keyword evidence="5 10" id="KW-0812">Transmembrane</keyword>
<keyword evidence="6 10" id="KW-0735">Signal-anchor</keyword>
<evidence type="ECO:0000256" key="3">
    <source>
        <dbReference type="ARBA" id="ARBA00022676"/>
    </source>
</evidence>
<keyword evidence="8 10" id="KW-0333">Golgi apparatus</keyword>
<gene>
    <name evidence="11" type="ORF">CVLEPA_LOCUS26162</name>
</gene>
<evidence type="ECO:0000256" key="2">
    <source>
        <dbReference type="ARBA" id="ARBA00008661"/>
    </source>
</evidence>
<comment type="similarity">
    <text evidence="2 10">Belongs to the glycosyltransferase 31 family.</text>
</comment>
<evidence type="ECO:0000256" key="6">
    <source>
        <dbReference type="ARBA" id="ARBA00022968"/>
    </source>
</evidence>
<proteinExistence type="inferred from homology"/>
<sequence>MKIFLFRKQKLSYFIVVLGLAFWTFFLIIKEFSSAHLYFRYGKSYRNSNANKNQSATQTEMTLQPRNVRSSNKTTTLGEFLPETASGFTTMDDFLKEPVLNSEFQINNCLSGKNRQAGKNISWSMIIFIKSATDNRIRRDWIRKAWGSIGYLDGATFQTVFVIGQADATTQALLDEEYSRYRDILQVDASDAYLDVGLKTLSGMRWTLDKLPHQYFYSSGDDDMMIDLVKLKEAVDKNIAKVSEKKWPEFPIICTYKTKLFGRPIREKKHKNYISRQDYRRMLWPKYCLGGFYTTSVRVIRQLWEASLNSKRINTDDVFITGILREKIGMPAAMVVPGIRHTCQHMGGFNADKFNELWSNLSKKLKKRNICFNP</sequence>
<dbReference type="InterPro" id="IPR002659">
    <property type="entry name" value="Glyco_trans_31"/>
</dbReference>
<comment type="subcellular location">
    <subcellularLocation>
        <location evidence="1 10">Golgi apparatus membrane</location>
        <topology evidence="1 10">Single-pass type II membrane protein</topology>
    </subcellularLocation>
</comment>